<dbReference type="GO" id="GO:0000155">
    <property type="term" value="F:phosphorelay sensor kinase activity"/>
    <property type="evidence" value="ECO:0007669"/>
    <property type="project" value="InterPro"/>
</dbReference>
<evidence type="ECO:0000256" key="2">
    <source>
        <dbReference type="ARBA" id="ARBA00022475"/>
    </source>
</evidence>
<feature type="region of interest" description="Disordered" evidence="10">
    <location>
        <begin position="117"/>
        <end position="151"/>
    </location>
</feature>
<proteinExistence type="predicted"/>
<name>A0A4R6VI28_9PSEU</name>
<evidence type="ECO:0000256" key="6">
    <source>
        <dbReference type="ARBA" id="ARBA00022989"/>
    </source>
</evidence>
<dbReference type="Gene3D" id="3.30.565.10">
    <property type="entry name" value="Histidine kinase-like ATPase, C-terminal domain"/>
    <property type="match status" value="1"/>
</dbReference>
<dbReference type="PANTHER" id="PTHR24421">
    <property type="entry name" value="NITRATE/NITRITE SENSOR PROTEIN NARX-RELATED"/>
    <property type="match status" value="1"/>
</dbReference>
<accession>A0A4R6VI28</accession>
<dbReference type="Gene3D" id="1.20.5.1930">
    <property type="match status" value="1"/>
</dbReference>
<feature type="region of interest" description="Disordered" evidence="10">
    <location>
        <begin position="450"/>
        <end position="470"/>
    </location>
</feature>
<dbReference type="NCBIfam" id="NF047786">
    <property type="entry name" value="his_kin_MadS"/>
    <property type="match status" value="1"/>
</dbReference>
<keyword evidence="4" id="KW-0812">Transmembrane</keyword>
<evidence type="ECO:0000313" key="13">
    <source>
        <dbReference type="EMBL" id="TDQ62754.1"/>
    </source>
</evidence>
<reference evidence="13 14" key="1">
    <citation type="submission" date="2019-03" db="EMBL/GenBank/DDBJ databases">
        <title>Genomic Encyclopedia of Type Strains, Phase IV (KMG-IV): sequencing the most valuable type-strain genomes for metagenomic binning, comparative biology and taxonomic classification.</title>
        <authorList>
            <person name="Goeker M."/>
        </authorList>
    </citation>
    <scope>NUCLEOTIDE SEQUENCE [LARGE SCALE GENOMIC DNA]</scope>
    <source>
        <strain evidence="13 14">DSM 45775</strain>
    </source>
</reference>
<dbReference type="SUPFAM" id="SSF55874">
    <property type="entry name" value="ATPase domain of HSP90 chaperone/DNA topoisomerase II/histidine kinase"/>
    <property type="match status" value="1"/>
</dbReference>
<dbReference type="AlphaFoldDB" id="A0A4R6VI28"/>
<evidence type="ECO:0000256" key="1">
    <source>
        <dbReference type="ARBA" id="ARBA00004651"/>
    </source>
</evidence>
<dbReference type="InterPro" id="IPR050482">
    <property type="entry name" value="Sensor_HK_TwoCompSys"/>
</dbReference>
<dbReference type="Pfam" id="PF02518">
    <property type="entry name" value="HATPase_c"/>
    <property type="match status" value="1"/>
</dbReference>
<feature type="coiled-coil region" evidence="9">
    <location>
        <begin position="206"/>
        <end position="233"/>
    </location>
</feature>
<dbReference type="PANTHER" id="PTHR24421:SF37">
    <property type="entry name" value="SENSOR HISTIDINE KINASE NARS"/>
    <property type="match status" value="1"/>
</dbReference>
<dbReference type="GO" id="GO:0046983">
    <property type="term" value="F:protein dimerization activity"/>
    <property type="evidence" value="ECO:0007669"/>
    <property type="project" value="InterPro"/>
</dbReference>
<dbReference type="InterPro" id="IPR011712">
    <property type="entry name" value="Sig_transdc_His_kin_sub3_dim/P"/>
</dbReference>
<keyword evidence="5 13" id="KW-0418">Kinase</keyword>
<evidence type="ECO:0000256" key="4">
    <source>
        <dbReference type="ARBA" id="ARBA00022692"/>
    </source>
</evidence>
<dbReference type="CDD" id="cd16917">
    <property type="entry name" value="HATPase_UhpB-NarQ-NarX-like"/>
    <property type="match status" value="1"/>
</dbReference>
<dbReference type="RefSeq" id="WP_133825782.1">
    <property type="nucleotide sequence ID" value="NZ_BAABHR010000007.1"/>
</dbReference>
<dbReference type="SUPFAM" id="SSF55781">
    <property type="entry name" value="GAF domain-like"/>
    <property type="match status" value="1"/>
</dbReference>
<feature type="compositionally biased region" description="Basic and acidic residues" evidence="10">
    <location>
        <begin position="120"/>
        <end position="129"/>
    </location>
</feature>
<keyword evidence="7" id="KW-0902">Two-component regulatory system</keyword>
<dbReference type="InterPro" id="IPR029016">
    <property type="entry name" value="GAF-like_dom_sf"/>
</dbReference>
<keyword evidence="14" id="KW-1185">Reference proteome</keyword>
<evidence type="ECO:0000256" key="8">
    <source>
        <dbReference type="ARBA" id="ARBA00023136"/>
    </source>
</evidence>
<feature type="domain" description="Signal transduction histidine kinase subgroup 3 dimerisation and phosphoacceptor" evidence="12">
    <location>
        <begin position="242"/>
        <end position="305"/>
    </location>
</feature>
<dbReference type="InterPro" id="IPR036890">
    <property type="entry name" value="HATPase_C_sf"/>
</dbReference>
<dbReference type="OrthoDB" id="227596at2"/>
<feature type="domain" description="Histidine kinase/HSP90-like ATPase" evidence="11">
    <location>
        <begin position="347"/>
        <end position="447"/>
    </location>
</feature>
<dbReference type="GO" id="GO:0005886">
    <property type="term" value="C:plasma membrane"/>
    <property type="evidence" value="ECO:0007669"/>
    <property type="project" value="UniProtKB-SubCell"/>
</dbReference>
<sequence>MSVDHHDLDQLTGIRSGKPSFYIEYLASAERLRRVIHALDRISRALVRTTEGPGTLVRSVAEAAADHLTADWVVFALADGALPEAAPRHLVLGPAGEEVDAADPELPAWVTAHLSAVRSGEGHRHEDGGARTSSGSGADGSDMEHDPHHLHVPVHLDGDVVGEIVAWTGAERAIDATDASVLRVLAGQTAAALQNSALHQRTMRLYGEASRHAEDLAARNDQLQRTRDALTVARQREVLDSERHRIARELHDSVTQYALSAGMQIEVVRSEIRDERQRGRLETAKALTRRAVEQLRSAIYALNHSGDRGPQSLPAMLEELSTVHMPSDLRVEVRIEGRPVALSSAAERSLFRVAGEALFNAAVHAEGSVAVVRLAYRKDRLVLSVSDDGTGDPEHVRRSLRVAAAGDLDGSHRGLVNMAERAREIGGTLRIRRAPQGGIRVEVGVPLGACPGPAAPTESSLTSEEARSRS</sequence>
<evidence type="ECO:0000256" key="5">
    <source>
        <dbReference type="ARBA" id="ARBA00022777"/>
    </source>
</evidence>
<keyword evidence="2" id="KW-1003">Cell membrane</keyword>
<evidence type="ECO:0000313" key="14">
    <source>
        <dbReference type="Proteomes" id="UP000295705"/>
    </source>
</evidence>
<evidence type="ECO:0000256" key="9">
    <source>
        <dbReference type="SAM" id="Coils"/>
    </source>
</evidence>
<dbReference type="EMBL" id="SNYO01000002">
    <property type="protein sequence ID" value="TDQ62754.1"/>
    <property type="molecule type" value="Genomic_DNA"/>
</dbReference>
<evidence type="ECO:0000259" key="11">
    <source>
        <dbReference type="Pfam" id="PF02518"/>
    </source>
</evidence>
<evidence type="ECO:0000256" key="3">
    <source>
        <dbReference type="ARBA" id="ARBA00022679"/>
    </source>
</evidence>
<keyword evidence="9" id="KW-0175">Coiled coil</keyword>
<feature type="compositionally biased region" description="Basic and acidic residues" evidence="10">
    <location>
        <begin position="142"/>
        <end position="151"/>
    </location>
</feature>
<comment type="caution">
    <text evidence="13">The sequence shown here is derived from an EMBL/GenBank/DDBJ whole genome shotgun (WGS) entry which is preliminary data.</text>
</comment>
<evidence type="ECO:0000256" key="10">
    <source>
        <dbReference type="SAM" id="MobiDB-lite"/>
    </source>
</evidence>
<keyword evidence="8" id="KW-0472">Membrane</keyword>
<dbReference type="Pfam" id="PF07730">
    <property type="entry name" value="HisKA_3"/>
    <property type="match status" value="1"/>
</dbReference>
<keyword evidence="3" id="KW-0808">Transferase</keyword>
<dbReference type="Proteomes" id="UP000295705">
    <property type="component" value="Unassembled WGS sequence"/>
</dbReference>
<gene>
    <name evidence="13" type="ORF">EV188_102409</name>
</gene>
<organism evidence="13 14">
    <name type="scientific">Actinomycetospora succinea</name>
    <dbReference type="NCBI Taxonomy" id="663603"/>
    <lineage>
        <taxon>Bacteria</taxon>
        <taxon>Bacillati</taxon>
        <taxon>Actinomycetota</taxon>
        <taxon>Actinomycetes</taxon>
        <taxon>Pseudonocardiales</taxon>
        <taxon>Pseudonocardiaceae</taxon>
        <taxon>Actinomycetospora</taxon>
    </lineage>
</organism>
<protein>
    <submittedName>
        <fullName evidence="13">Signal transduction histidine kinase</fullName>
    </submittedName>
</protein>
<evidence type="ECO:0000259" key="12">
    <source>
        <dbReference type="Pfam" id="PF07730"/>
    </source>
</evidence>
<comment type="subcellular location">
    <subcellularLocation>
        <location evidence="1">Cell membrane</location>
        <topology evidence="1">Multi-pass membrane protein</topology>
    </subcellularLocation>
</comment>
<dbReference type="Gene3D" id="3.30.450.40">
    <property type="match status" value="1"/>
</dbReference>
<evidence type="ECO:0000256" key="7">
    <source>
        <dbReference type="ARBA" id="ARBA00023012"/>
    </source>
</evidence>
<keyword evidence="6" id="KW-1133">Transmembrane helix</keyword>
<dbReference type="InterPro" id="IPR003594">
    <property type="entry name" value="HATPase_dom"/>
</dbReference>